<organism evidence="13 14">
    <name type="scientific">Ceratobasidium theobromae</name>
    <dbReference type="NCBI Taxonomy" id="1582974"/>
    <lineage>
        <taxon>Eukaryota</taxon>
        <taxon>Fungi</taxon>
        <taxon>Dikarya</taxon>
        <taxon>Basidiomycota</taxon>
        <taxon>Agaricomycotina</taxon>
        <taxon>Agaricomycetes</taxon>
        <taxon>Cantharellales</taxon>
        <taxon>Ceratobasidiaceae</taxon>
        <taxon>Ceratobasidium</taxon>
    </lineage>
</organism>
<evidence type="ECO:0000256" key="3">
    <source>
        <dbReference type="ARBA" id="ARBA00022490"/>
    </source>
</evidence>
<dbReference type="Proteomes" id="UP000383932">
    <property type="component" value="Unassembled WGS sequence"/>
</dbReference>
<feature type="compositionally biased region" description="Low complexity" evidence="11">
    <location>
        <begin position="496"/>
        <end position="511"/>
    </location>
</feature>
<dbReference type="PROSITE" id="PS52044">
    <property type="entry name" value="VLRF1"/>
    <property type="match status" value="1"/>
</dbReference>
<evidence type="ECO:0000259" key="12">
    <source>
        <dbReference type="PROSITE" id="PS52044"/>
    </source>
</evidence>
<dbReference type="GO" id="GO:0036503">
    <property type="term" value="P:ERAD pathway"/>
    <property type="evidence" value="ECO:0007669"/>
    <property type="project" value="TreeGrafter"/>
</dbReference>
<comment type="similarity">
    <text evidence="2 10">Belongs to the ANKZF1/VMS1 family.</text>
</comment>
<dbReference type="InterPro" id="IPR047139">
    <property type="entry name" value="ANKZ1/VMS1"/>
</dbReference>
<dbReference type="OrthoDB" id="429841at2759"/>
<sequence length="668" mass="74480">MAESTKPIRGLKEPIHVYSMPIELLDVLSLRSTPLAVNPTPVAAPEQPITPPRSILPGSTPSCTVCLGANLSDVKEQRAHFRSDWHRYNVKMRLQDNSYNPVSEEQFTKLVEDLAESLSGSESSTNSSSSGDAVSALLQRKQRQGIDEAQPDGDYMPNLPRSPIAWFHAPNEYPETQFGVYTALFPVGTEPANYVGALRDLQTQGSDDRLWTMLATAGGHFAGLVVRVKIPREDGASKSKKPMPEMEIIKHKTFHRYTTRRKQGGSQSVNDNAKGPAKSAGAQLRRYGEQALREDIQGLLAEWSEEVERSERIFFRASISNRRMFWDWENSPINKGDNRLRTFPFPTRRPTQAELMRCLIELTRVKISHLSEAALHALEESQLASIPKPKAPVPKLPVLEKLVKEKPPALSKEEEVLRDRWRRVIDMVAKGRIDPLKSFWERNSDFTADTTIPEWAQAQETRGLSTLLQVASAAGQEVVTRWLLEDQRADPTIPVPSDASAAASLPTAASDSESETSRLAVQARKAYHIAANKSIRNVFRRAAYAHPDWCNWREDAGVSSVLSPEMEAERDKKKSARRTNLKDKLREREKAREEQARAEELAAREAEARQREAAAKAKLNAPSTGPQRLGGTGGTSGTNSMAGLTPEMRARIERERRARAAEARLAGR</sequence>
<dbReference type="PANTHER" id="PTHR16036">
    <property type="entry name" value="ANKYRIN REPEAT AND ZINC FINGER DOMAIN-CONTAINING PROTEIN 1"/>
    <property type="match status" value="1"/>
</dbReference>
<evidence type="ECO:0000256" key="11">
    <source>
        <dbReference type="SAM" id="MobiDB-lite"/>
    </source>
</evidence>
<evidence type="ECO:0000256" key="9">
    <source>
        <dbReference type="ARBA" id="ARBA00023054"/>
    </source>
</evidence>
<feature type="region of interest" description="Disordered" evidence="11">
    <location>
        <begin position="490"/>
        <end position="515"/>
    </location>
</feature>
<dbReference type="EMBL" id="SSOP01000014">
    <property type="protein sequence ID" value="KAB5594954.1"/>
    <property type="molecule type" value="Genomic_DNA"/>
</dbReference>
<keyword evidence="5" id="KW-0677">Repeat</keyword>
<dbReference type="GO" id="GO:0005737">
    <property type="term" value="C:cytoplasm"/>
    <property type="evidence" value="ECO:0007669"/>
    <property type="project" value="UniProtKB-SubCell"/>
</dbReference>
<evidence type="ECO:0000256" key="1">
    <source>
        <dbReference type="ARBA" id="ARBA00004496"/>
    </source>
</evidence>
<keyword evidence="4 10" id="KW-0540">Nuclease</keyword>
<dbReference type="AlphaFoldDB" id="A0A5N5QTE3"/>
<evidence type="ECO:0000256" key="7">
    <source>
        <dbReference type="ARBA" id="ARBA00022801"/>
    </source>
</evidence>
<gene>
    <name evidence="13" type="ORF">CTheo_1587</name>
</gene>
<protein>
    <recommendedName>
        <fullName evidence="12">VLRF1 domain-containing protein</fullName>
    </recommendedName>
</protein>
<reference evidence="13 14" key="1">
    <citation type="journal article" date="2019" name="Fungal Biol. Biotechnol.">
        <title>Draft genome sequence of fastidious pathogen Ceratobasidium theobromae, which causes vascular-streak dieback in Theobroma cacao.</title>
        <authorList>
            <person name="Ali S.S."/>
            <person name="Asman A."/>
            <person name="Shao J."/>
            <person name="Firmansyah A.P."/>
            <person name="Susilo A.W."/>
            <person name="Rosmana A."/>
            <person name="McMahon P."/>
            <person name="Junaid M."/>
            <person name="Guest D."/>
            <person name="Kheng T.Y."/>
            <person name="Meinhardt L.W."/>
            <person name="Bailey B.A."/>
        </authorList>
    </citation>
    <scope>NUCLEOTIDE SEQUENCE [LARGE SCALE GENOMIC DNA]</scope>
    <source>
        <strain evidence="13 14">CT2</strain>
    </source>
</reference>
<evidence type="ECO:0000313" key="13">
    <source>
        <dbReference type="EMBL" id="KAB5594954.1"/>
    </source>
</evidence>
<comment type="caution">
    <text evidence="13">The sequence shown here is derived from an EMBL/GenBank/DDBJ whole genome shotgun (WGS) entry which is preliminary data.</text>
</comment>
<dbReference type="Pfam" id="PF18826">
    <property type="entry name" value="bVLRF1"/>
    <property type="match status" value="1"/>
</dbReference>
<evidence type="ECO:0000313" key="14">
    <source>
        <dbReference type="Proteomes" id="UP000383932"/>
    </source>
</evidence>
<keyword evidence="6 10" id="KW-0255">Endonuclease</keyword>
<accession>A0A5N5QTE3</accession>
<dbReference type="GO" id="GO:0004519">
    <property type="term" value="F:endonuclease activity"/>
    <property type="evidence" value="ECO:0007669"/>
    <property type="project" value="UniProtKB-KW"/>
</dbReference>
<evidence type="ECO:0000256" key="8">
    <source>
        <dbReference type="ARBA" id="ARBA00023043"/>
    </source>
</evidence>
<proteinExistence type="inferred from homology"/>
<feature type="region of interest" description="Disordered" evidence="11">
    <location>
        <begin position="561"/>
        <end position="668"/>
    </location>
</feature>
<keyword evidence="8" id="KW-0040">ANK repeat</keyword>
<keyword evidence="3 10" id="KW-0963">Cytoplasm</keyword>
<feature type="compositionally biased region" description="Basic and acidic residues" evidence="11">
    <location>
        <begin position="648"/>
        <end position="662"/>
    </location>
</feature>
<evidence type="ECO:0000256" key="6">
    <source>
        <dbReference type="ARBA" id="ARBA00022759"/>
    </source>
</evidence>
<feature type="domain" description="VLRF1" evidence="12">
    <location>
        <begin position="207"/>
        <end position="365"/>
    </location>
</feature>
<evidence type="ECO:0000256" key="4">
    <source>
        <dbReference type="ARBA" id="ARBA00022722"/>
    </source>
</evidence>
<comment type="domain">
    <text evidence="10">The VLRF1 domain mediates binding to the 60S ribosomal subunit.</text>
</comment>
<comment type="subcellular location">
    <subcellularLocation>
        <location evidence="1">Cytoplasm</location>
    </subcellularLocation>
</comment>
<feature type="region of interest" description="Disordered" evidence="11">
    <location>
        <begin position="256"/>
        <end position="283"/>
    </location>
</feature>
<keyword evidence="7 10" id="KW-0378">Hydrolase</keyword>
<dbReference type="GO" id="GO:0016787">
    <property type="term" value="F:hydrolase activity"/>
    <property type="evidence" value="ECO:0007669"/>
    <property type="project" value="UniProtKB-KW"/>
</dbReference>
<dbReference type="PANTHER" id="PTHR16036:SF2">
    <property type="entry name" value="TRNA ENDONUCLEASE ANKZF1"/>
    <property type="match status" value="1"/>
</dbReference>
<keyword evidence="14" id="KW-1185">Reference proteome</keyword>
<evidence type="ECO:0000256" key="10">
    <source>
        <dbReference type="PROSITE-ProRule" id="PRU01389"/>
    </source>
</evidence>
<keyword evidence="9" id="KW-0175">Coiled coil</keyword>
<dbReference type="InterPro" id="IPR041175">
    <property type="entry name" value="VLRF1/Vms1"/>
</dbReference>
<evidence type="ECO:0000256" key="2">
    <source>
        <dbReference type="ARBA" id="ARBA00009262"/>
    </source>
</evidence>
<feature type="compositionally biased region" description="Basic and acidic residues" evidence="11">
    <location>
        <begin position="580"/>
        <end position="615"/>
    </location>
</feature>
<evidence type="ECO:0000256" key="5">
    <source>
        <dbReference type="ARBA" id="ARBA00022737"/>
    </source>
</evidence>
<name>A0A5N5QTE3_9AGAM</name>
<feature type="active site" evidence="10">
    <location>
        <position position="267"/>
    </location>
</feature>